<gene>
    <name evidence="6" type="ORF">GSCOC_T00025409001</name>
</gene>
<evidence type="ECO:0000313" key="7">
    <source>
        <dbReference type="Proteomes" id="UP000295252"/>
    </source>
</evidence>
<evidence type="ECO:0000256" key="2">
    <source>
        <dbReference type="ARBA" id="ARBA00022553"/>
    </source>
</evidence>
<feature type="compositionally biased region" description="Polar residues" evidence="4">
    <location>
        <begin position="114"/>
        <end position="125"/>
    </location>
</feature>
<feature type="domain" description="VQ" evidence="5">
    <location>
        <begin position="10"/>
        <end position="32"/>
    </location>
</feature>
<evidence type="ECO:0000256" key="3">
    <source>
        <dbReference type="ARBA" id="ARBA00023242"/>
    </source>
</evidence>
<evidence type="ECO:0000259" key="5">
    <source>
        <dbReference type="Pfam" id="PF05678"/>
    </source>
</evidence>
<evidence type="ECO:0000313" key="6">
    <source>
        <dbReference type="EMBL" id="CDP07907.1"/>
    </source>
</evidence>
<dbReference type="AlphaFoldDB" id="A0A068UHY7"/>
<proteinExistence type="predicted"/>
<dbReference type="InParanoid" id="A0A068UHY7"/>
<keyword evidence="3" id="KW-0539">Nucleus</keyword>
<dbReference type="PANTHER" id="PTHR33402">
    <property type="entry name" value="VQ MOTIF-CONTAINING PROTEIN 11-LIKE"/>
    <property type="match status" value="1"/>
</dbReference>
<name>A0A068UHY7_COFCA</name>
<organism evidence="6 7">
    <name type="scientific">Coffea canephora</name>
    <name type="common">Robusta coffee</name>
    <dbReference type="NCBI Taxonomy" id="49390"/>
    <lineage>
        <taxon>Eukaryota</taxon>
        <taxon>Viridiplantae</taxon>
        <taxon>Streptophyta</taxon>
        <taxon>Embryophyta</taxon>
        <taxon>Tracheophyta</taxon>
        <taxon>Spermatophyta</taxon>
        <taxon>Magnoliopsida</taxon>
        <taxon>eudicotyledons</taxon>
        <taxon>Gunneridae</taxon>
        <taxon>Pentapetalae</taxon>
        <taxon>asterids</taxon>
        <taxon>lamiids</taxon>
        <taxon>Gentianales</taxon>
        <taxon>Rubiaceae</taxon>
        <taxon>Ixoroideae</taxon>
        <taxon>Gardenieae complex</taxon>
        <taxon>Bertiereae - Coffeeae clade</taxon>
        <taxon>Coffeeae</taxon>
        <taxon>Coffea</taxon>
    </lineage>
</organism>
<keyword evidence="7" id="KW-1185">Reference proteome</keyword>
<feature type="compositionally biased region" description="Low complexity" evidence="4">
    <location>
        <begin position="151"/>
        <end position="162"/>
    </location>
</feature>
<evidence type="ECO:0000256" key="1">
    <source>
        <dbReference type="ARBA" id="ARBA00004123"/>
    </source>
</evidence>
<evidence type="ECO:0000256" key="4">
    <source>
        <dbReference type="SAM" id="MobiDB-lite"/>
    </source>
</evidence>
<protein>
    <recommendedName>
        <fullName evidence="5">VQ domain-containing protein</fullName>
    </recommendedName>
</protein>
<dbReference type="GO" id="GO:0005634">
    <property type="term" value="C:nucleus"/>
    <property type="evidence" value="ECO:0007669"/>
    <property type="project" value="UniProtKB-SubCell"/>
</dbReference>
<dbReference type="EMBL" id="HG739112">
    <property type="protein sequence ID" value="CDP07907.1"/>
    <property type="molecule type" value="Genomic_DNA"/>
</dbReference>
<dbReference type="PhylomeDB" id="A0A068UHY7"/>
<accession>A0A068UHY7</accession>
<comment type="subcellular location">
    <subcellularLocation>
        <location evidence="1">Nucleus</location>
    </subcellularLocation>
</comment>
<dbReference type="InterPro" id="IPR008889">
    <property type="entry name" value="VQ"/>
</dbReference>
<dbReference type="PANTHER" id="PTHR33402:SF3">
    <property type="entry name" value="VQ DOMAIN-CONTAINING PROTEIN"/>
    <property type="match status" value="1"/>
</dbReference>
<dbReference type="Proteomes" id="UP000295252">
    <property type="component" value="Chromosome X"/>
</dbReference>
<dbReference type="InterPro" id="IPR039611">
    <property type="entry name" value="VQ_4/11/13/19/31/33"/>
</dbReference>
<sequence>MGQSPPELGTYFQVDKTTFRELVQKLTGATGNSTNKPPEIQSPSTSPKRHGHIDPPGVRRSPLKLQERRQQTAMRKMEIKLGLKAAGESVSQPDSPGCPPTPVHSSMTPLGRNSVVSTRVGTESPPSEEERAIAEKGFYLHPSPRKPEPPELLTLFPLTSPR</sequence>
<dbReference type="STRING" id="49390.A0A068UHY7"/>
<dbReference type="Pfam" id="PF05678">
    <property type="entry name" value="VQ"/>
    <property type="match status" value="1"/>
</dbReference>
<dbReference type="OrthoDB" id="1918952at2759"/>
<feature type="region of interest" description="Disordered" evidence="4">
    <location>
        <begin position="84"/>
        <end position="162"/>
    </location>
</feature>
<dbReference type="OMA" id="IMERRFY"/>
<dbReference type="Gramene" id="CDP07907">
    <property type="protein sequence ID" value="CDP07907"/>
    <property type="gene ID" value="GSCOC_T00025409001"/>
</dbReference>
<dbReference type="FunCoup" id="A0A068UHY7">
    <property type="interactions" value="1"/>
</dbReference>
<feature type="region of interest" description="Disordered" evidence="4">
    <location>
        <begin position="24"/>
        <end position="72"/>
    </location>
</feature>
<reference evidence="7" key="1">
    <citation type="journal article" date="2014" name="Science">
        <title>The coffee genome provides insight into the convergent evolution of caffeine biosynthesis.</title>
        <authorList>
            <person name="Denoeud F."/>
            <person name="Carretero-Paulet L."/>
            <person name="Dereeper A."/>
            <person name="Droc G."/>
            <person name="Guyot R."/>
            <person name="Pietrella M."/>
            <person name="Zheng C."/>
            <person name="Alberti A."/>
            <person name="Anthony F."/>
            <person name="Aprea G."/>
            <person name="Aury J.M."/>
            <person name="Bento P."/>
            <person name="Bernard M."/>
            <person name="Bocs S."/>
            <person name="Campa C."/>
            <person name="Cenci A."/>
            <person name="Combes M.C."/>
            <person name="Crouzillat D."/>
            <person name="Da Silva C."/>
            <person name="Daddiego L."/>
            <person name="De Bellis F."/>
            <person name="Dussert S."/>
            <person name="Garsmeur O."/>
            <person name="Gayraud T."/>
            <person name="Guignon V."/>
            <person name="Jahn K."/>
            <person name="Jamilloux V."/>
            <person name="Joet T."/>
            <person name="Labadie K."/>
            <person name="Lan T."/>
            <person name="Leclercq J."/>
            <person name="Lepelley M."/>
            <person name="Leroy T."/>
            <person name="Li L.T."/>
            <person name="Librado P."/>
            <person name="Lopez L."/>
            <person name="Munoz A."/>
            <person name="Noel B."/>
            <person name="Pallavicini A."/>
            <person name="Perrotta G."/>
            <person name="Poncet V."/>
            <person name="Pot D."/>
            <person name="Priyono X."/>
            <person name="Rigoreau M."/>
            <person name="Rouard M."/>
            <person name="Rozas J."/>
            <person name="Tranchant-Dubreuil C."/>
            <person name="VanBuren R."/>
            <person name="Zhang Q."/>
            <person name="Andrade A.C."/>
            <person name="Argout X."/>
            <person name="Bertrand B."/>
            <person name="de Kochko A."/>
            <person name="Graziosi G."/>
            <person name="Henry R.J."/>
            <person name="Jayarama X."/>
            <person name="Ming R."/>
            <person name="Nagai C."/>
            <person name="Rounsley S."/>
            <person name="Sankoff D."/>
            <person name="Giuliano G."/>
            <person name="Albert V.A."/>
            <person name="Wincker P."/>
            <person name="Lashermes P."/>
        </authorList>
    </citation>
    <scope>NUCLEOTIDE SEQUENCE [LARGE SCALE GENOMIC DNA]</scope>
    <source>
        <strain evidence="7">cv. DH200-94</strain>
    </source>
</reference>
<feature type="compositionally biased region" description="Polar residues" evidence="4">
    <location>
        <begin position="27"/>
        <end position="46"/>
    </location>
</feature>
<keyword evidence="2" id="KW-0597">Phosphoprotein</keyword>